<evidence type="ECO:0000256" key="3">
    <source>
        <dbReference type="ARBA" id="ARBA00023163"/>
    </source>
</evidence>
<gene>
    <name evidence="5" type="ORF">SAMN03084138_01655</name>
</gene>
<feature type="domain" description="HTH luxR-type" evidence="4">
    <location>
        <begin position="174"/>
        <end position="239"/>
    </location>
</feature>
<dbReference type="CDD" id="cd06170">
    <property type="entry name" value="LuxR_C_like"/>
    <property type="match status" value="1"/>
</dbReference>
<dbReference type="InterPro" id="IPR005143">
    <property type="entry name" value="TF_LuxR_autoind-bd_dom"/>
</dbReference>
<organism evidence="5 6">
    <name type="scientific">Enterovibrio norvegicus DSM 15893</name>
    <dbReference type="NCBI Taxonomy" id="1121869"/>
    <lineage>
        <taxon>Bacteria</taxon>
        <taxon>Pseudomonadati</taxon>
        <taxon>Pseudomonadota</taxon>
        <taxon>Gammaproteobacteria</taxon>
        <taxon>Vibrionales</taxon>
        <taxon>Vibrionaceae</taxon>
        <taxon>Enterovibrio</taxon>
    </lineage>
</organism>
<dbReference type="InterPro" id="IPR000792">
    <property type="entry name" value="Tscrpt_reg_LuxR_C"/>
</dbReference>
<dbReference type="InterPro" id="IPR036388">
    <property type="entry name" value="WH-like_DNA-bd_sf"/>
</dbReference>
<reference evidence="5 6" key="1">
    <citation type="submission" date="2016-10" db="EMBL/GenBank/DDBJ databases">
        <authorList>
            <person name="de Groot N.N."/>
        </authorList>
    </citation>
    <scope>NUCLEOTIDE SEQUENCE [LARGE SCALE GENOMIC DNA]</scope>
    <source>
        <strain evidence="5 6">DSM 15893</strain>
    </source>
</reference>
<dbReference type="InterPro" id="IPR016032">
    <property type="entry name" value="Sig_transdc_resp-reg_C-effctor"/>
</dbReference>
<sequence length="243" mass="27613">MDANKKTLLQLMDISQLCITSNSDNDNTHQVLDSLQNVIPYSSAMLSLDHREAFSLTSSTQVLRKNTPLSWVEAYQHLEYWRVDPVLKRIQHVNHAVSWRDCEPLSQCDNFSNGYKKHLGRDGLSIQVAGDCGLTIISLALDAEKQSTHFTPHLEYLAPHIHEMFNRLGNFNRQTASAPKLTKREKEVLAWAKEGKSNWEIAAILTLSERTVKFHFSHVFRKLNVVNRPQAVAKAISLGIIKL</sequence>
<dbReference type="Gene3D" id="3.30.450.80">
    <property type="entry name" value="Transcription factor LuxR-like, autoinducer-binding domain"/>
    <property type="match status" value="1"/>
</dbReference>
<dbReference type="GeneID" id="35871798"/>
<proteinExistence type="predicted"/>
<dbReference type="GO" id="GO:0006355">
    <property type="term" value="P:regulation of DNA-templated transcription"/>
    <property type="evidence" value="ECO:0007669"/>
    <property type="project" value="InterPro"/>
</dbReference>
<dbReference type="AlphaFoldDB" id="A0A1I5NMX9"/>
<evidence type="ECO:0000313" key="5">
    <source>
        <dbReference type="EMBL" id="SFP23000.1"/>
    </source>
</evidence>
<protein>
    <submittedName>
        <fullName evidence="5">LuxR family transcriptional regulator</fullName>
    </submittedName>
</protein>
<dbReference type="PROSITE" id="PS50043">
    <property type="entry name" value="HTH_LUXR_2"/>
    <property type="match status" value="1"/>
</dbReference>
<evidence type="ECO:0000256" key="1">
    <source>
        <dbReference type="ARBA" id="ARBA00023015"/>
    </source>
</evidence>
<evidence type="ECO:0000256" key="2">
    <source>
        <dbReference type="ARBA" id="ARBA00023125"/>
    </source>
</evidence>
<dbReference type="Gene3D" id="1.10.10.10">
    <property type="entry name" value="Winged helix-like DNA-binding domain superfamily/Winged helix DNA-binding domain"/>
    <property type="match status" value="1"/>
</dbReference>
<dbReference type="InterPro" id="IPR036693">
    <property type="entry name" value="TF_LuxR_autoind-bd_dom_sf"/>
</dbReference>
<dbReference type="STRING" id="1121869.SAMN03084138_01655"/>
<dbReference type="EMBL" id="FOWR01000010">
    <property type="protein sequence ID" value="SFP23000.1"/>
    <property type="molecule type" value="Genomic_DNA"/>
</dbReference>
<dbReference type="Proteomes" id="UP000182692">
    <property type="component" value="Unassembled WGS sequence"/>
</dbReference>
<name>A0A1I5NMX9_9GAMM</name>
<dbReference type="SUPFAM" id="SSF75516">
    <property type="entry name" value="Pheromone-binding domain of LuxR-like quorum-sensing transcription factors"/>
    <property type="match status" value="1"/>
</dbReference>
<evidence type="ECO:0000259" key="4">
    <source>
        <dbReference type="PROSITE" id="PS50043"/>
    </source>
</evidence>
<dbReference type="GO" id="GO:0003677">
    <property type="term" value="F:DNA binding"/>
    <property type="evidence" value="ECO:0007669"/>
    <property type="project" value="UniProtKB-KW"/>
</dbReference>
<dbReference type="PANTHER" id="PTHR44688:SF16">
    <property type="entry name" value="DNA-BINDING TRANSCRIPTIONAL ACTIVATOR DEVR_DOSR"/>
    <property type="match status" value="1"/>
</dbReference>
<dbReference type="OrthoDB" id="9774661at2"/>
<dbReference type="PROSITE" id="PS00622">
    <property type="entry name" value="HTH_LUXR_1"/>
    <property type="match status" value="1"/>
</dbReference>
<dbReference type="Pfam" id="PF00196">
    <property type="entry name" value="GerE"/>
    <property type="match status" value="1"/>
</dbReference>
<dbReference type="RefSeq" id="WP_017010428.1">
    <property type="nucleotide sequence ID" value="NZ_FOWR01000010.1"/>
</dbReference>
<keyword evidence="3" id="KW-0804">Transcription</keyword>
<dbReference type="SUPFAM" id="SSF46894">
    <property type="entry name" value="C-terminal effector domain of the bipartite response regulators"/>
    <property type="match status" value="1"/>
</dbReference>
<accession>A0A1I5NMX9</accession>
<keyword evidence="2" id="KW-0238">DNA-binding</keyword>
<dbReference type="SMART" id="SM00421">
    <property type="entry name" value="HTH_LUXR"/>
    <property type="match status" value="1"/>
</dbReference>
<dbReference type="PANTHER" id="PTHR44688">
    <property type="entry name" value="DNA-BINDING TRANSCRIPTIONAL ACTIVATOR DEVR_DOSR"/>
    <property type="match status" value="1"/>
</dbReference>
<dbReference type="Pfam" id="PF03472">
    <property type="entry name" value="Autoind_bind"/>
    <property type="match status" value="1"/>
</dbReference>
<evidence type="ECO:0000313" key="6">
    <source>
        <dbReference type="Proteomes" id="UP000182692"/>
    </source>
</evidence>
<keyword evidence="1" id="KW-0805">Transcription regulation</keyword>
<dbReference type="PRINTS" id="PR00038">
    <property type="entry name" value="HTHLUXR"/>
</dbReference>